<feature type="compositionally biased region" description="Basic and acidic residues" evidence="5">
    <location>
        <begin position="126"/>
        <end position="137"/>
    </location>
</feature>
<dbReference type="InterPro" id="IPR001841">
    <property type="entry name" value="Znf_RING"/>
</dbReference>
<dbReference type="RefSeq" id="NP_001171254.1">
    <property type="nucleotide sequence ID" value="NM_001177783.1"/>
</dbReference>
<evidence type="ECO:0000256" key="1">
    <source>
        <dbReference type="ARBA" id="ARBA00022723"/>
    </source>
</evidence>
<dbReference type="VEuPathDB" id="HostDB:ENSMUSG00000094311"/>
<evidence type="ECO:0000313" key="7">
    <source>
        <dbReference type="Ensembl" id="ENSMUSP00000137446.2"/>
    </source>
</evidence>
<dbReference type="Gene3D" id="2.60.120.920">
    <property type="match status" value="1"/>
</dbReference>
<evidence type="ECO:0000256" key="2">
    <source>
        <dbReference type="ARBA" id="ARBA00022771"/>
    </source>
</evidence>
<dbReference type="STRING" id="10090.ENSMUSP00000137446"/>
<proteinExistence type="predicted"/>
<dbReference type="Gene3D" id="3.30.40.10">
    <property type="entry name" value="Zinc/RING finger domain, C3HC4 (zinc finger)"/>
    <property type="match status" value="1"/>
</dbReference>
<dbReference type="Proteomes" id="UP000000589">
    <property type="component" value="Chromosome 10"/>
</dbReference>
<reference evidence="7" key="4">
    <citation type="submission" date="2025-09" db="UniProtKB">
        <authorList>
            <consortium name="Ensembl"/>
        </authorList>
    </citation>
    <scope>IDENTIFICATION</scope>
    <source>
        <strain evidence="7">C57BL/6J</strain>
    </source>
</reference>
<keyword evidence="2 4" id="KW-0863">Zinc-finger</keyword>
<evidence type="ECO:0000256" key="3">
    <source>
        <dbReference type="ARBA" id="ARBA00022833"/>
    </source>
</evidence>
<evidence type="ECO:0000256" key="5">
    <source>
        <dbReference type="SAM" id="MobiDB-lite"/>
    </source>
</evidence>
<dbReference type="InterPro" id="IPR050143">
    <property type="entry name" value="TRIM/RBCC"/>
</dbReference>
<name>J3QPR6_MOUSE</name>
<dbReference type="InParanoid" id="J3QPR6"/>
<dbReference type="Ensembl" id="ENSMUST00000179279.2">
    <property type="protein sequence ID" value="ENSMUSP00000137446.2"/>
    <property type="gene ID" value="ENSMUSG00000094311.2"/>
</dbReference>
<evidence type="ECO:0000313" key="9">
    <source>
        <dbReference type="Proteomes" id="UP000000589"/>
    </source>
</evidence>
<dbReference type="SUPFAM" id="SSF57850">
    <property type="entry name" value="RING/U-box"/>
    <property type="match status" value="1"/>
</dbReference>
<dbReference type="PhylomeDB" id="J3QPR6"/>
<dbReference type="KEGG" id="mmu:215919"/>
<feature type="region of interest" description="Disordered" evidence="5">
    <location>
        <begin position="122"/>
        <end position="142"/>
    </location>
</feature>
<protein>
    <submittedName>
        <fullName evidence="7">Ret finger protein-like 4B</fullName>
    </submittedName>
</protein>
<dbReference type="OrthoDB" id="128536at2759"/>
<dbReference type="CTD" id="442247"/>
<keyword evidence="9" id="KW-1185">Reference proteome</keyword>
<organism evidence="7 9">
    <name type="scientific">Mus musculus</name>
    <name type="common">Mouse</name>
    <dbReference type="NCBI Taxonomy" id="10090"/>
    <lineage>
        <taxon>Eukaryota</taxon>
        <taxon>Metazoa</taxon>
        <taxon>Chordata</taxon>
        <taxon>Craniata</taxon>
        <taxon>Vertebrata</taxon>
        <taxon>Euteleostomi</taxon>
        <taxon>Mammalia</taxon>
        <taxon>Eutheria</taxon>
        <taxon>Euarchontoglires</taxon>
        <taxon>Glires</taxon>
        <taxon>Rodentia</taxon>
        <taxon>Myomorpha</taxon>
        <taxon>Muroidea</taxon>
        <taxon>Muridae</taxon>
        <taxon>Murinae</taxon>
        <taxon>Mus</taxon>
        <taxon>Mus</taxon>
    </lineage>
</organism>
<reference evidence="7 9" key="2">
    <citation type="journal article" date="2011" name="PLoS Biol.">
        <title>Modernizing reference genome assemblies.</title>
        <authorList>
            <person name="Church D.M."/>
            <person name="Schneider V.A."/>
            <person name="Graves T."/>
            <person name="Auger K."/>
            <person name="Cunningham F."/>
            <person name="Bouk N."/>
            <person name="Chen H.C."/>
            <person name="Agarwala R."/>
            <person name="McLaren W.M."/>
            <person name="Ritchie G.R."/>
            <person name="Albracht D."/>
            <person name="Kremitzki M."/>
            <person name="Rock S."/>
            <person name="Kotkiewicz H."/>
            <person name="Kremitzki C."/>
            <person name="Wollam A."/>
            <person name="Trani L."/>
            <person name="Fulton L."/>
            <person name="Fulton R."/>
            <person name="Matthews L."/>
            <person name="Whitehead S."/>
            <person name="Chow W."/>
            <person name="Torrance J."/>
            <person name="Dunn M."/>
            <person name="Harden G."/>
            <person name="Threadgold G."/>
            <person name="Wood J."/>
            <person name="Collins J."/>
            <person name="Heath P."/>
            <person name="Griffiths G."/>
            <person name="Pelan S."/>
            <person name="Grafham D."/>
            <person name="Eichler E.E."/>
            <person name="Weinstock G."/>
            <person name="Mardis E.R."/>
            <person name="Wilson R.K."/>
            <person name="Howe K."/>
            <person name="Flicek P."/>
            <person name="Hubbard T."/>
        </authorList>
    </citation>
    <scope>NUCLEOTIDE SEQUENCE [LARGE SCALE GENOMIC DNA]</scope>
    <source>
        <strain evidence="7 9">C57BL/6J</strain>
    </source>
</reference>
<dbReference type="GO" id="GO:0008270">
    <property type="term" value="F:zinc ion binding"/>
    <property type="evidence" value="ECO:0007669"/>
    <property type="project" value="UniProtKB-KW"/>
</dbReference>
<evidence type="ECO:0000313" key="8">
    <source>
        <dbReference type="MGI" id="MGI:2684908"/>
    </source>
</evidence>
<dbReference type="InterPro" id="IPR013320">
    <property type="entry name" value="ConA-like_dom_sf"/>
</dbReference>
<dbReference type="HOGENOM" id="CLU_013137_7_1_1"/>
<dbReference type="SUPFAM" id="SSF49899">
    <property type="entry name" value="Concanavalin A-like lectins/glucanases"/>
    <property type="match status" value="1"/>
</dbReference>
<dbReference type="FunCoup" id="J3QPR6">
    <property type="interactions" value="1"/>
</dbReference>
<keyword evidence="1" id="KW-0479">Metal-binding</keyword>
<evidence type="ECO:0000256" key="4">
    <source>
        <dbReference type="PROSITE-ProRule" id="PRU00175"/>
    </source>
</evidence>
<dbReference type="RNAct" id="J3QPR6">
    <property type="molecule type" value="protein"/>
</dbReference>
<dbReference type="PROSITE" id="PS50089">
    <property type="entry name" value="ZF_RING_2"/>
    <property type="match status" value="1"/>
</dbReference>
<dbReference type="AGR" id="MGI:2684908"/>
<dbReference type="PaxDb" id="10090-ENSMUSP00000137446"/>
<dbReference type="SMART" id="SM00184">
    <property type="entry name" value="RING"/>
    <property type="match status" value="1"/>
</dbReference>
<evidence type="ECO:0000259" key="6">
    <source>
        <dbReference type="PROSITE" id="PS50089"/>
    </source>
</evidence>
<dbReference type="BioGRID-ORCS" id="215919">
    <property type="hits" value="2 hits in 75 CRISPR screens"/>
</dbReference>
<dbReference type="eggNOG" id="KOG2177">
    <property type="taxonomic scope" value="Eukaryota"/>
</dbReference>
<dbReference type="InterPro" id="IPR043136">
    <property type="entry name" value="B30.2/SPRY_sf"/>
</dbReference>
<dbReference type="GeneID" id="215919"/>
<dbReference type="AlphaFoldDB" id="J3QPR6"/>
<dbReference type="MGI" id="MGI:2684908">
    <property type="gene designation" value="Rfpl4b"/>
</dbReference>
<dbReference type="PANTHER" id="PTHR24103">
    <property type="entry name" value="E3 UBIQUITIN-PROTEIN LIGASE TRIM"/>
    <property type="match status" value="1"/>
</dbReference>
<dbReference type="OMA" id="NFISERH"/>
<accession>J3QPR6</accession>
<dbReference type="UCSC" id="uc011xct.1">
    <property type="organism name" value="mouse"/>
</dbReference>
<dbReference type="InterPro" id="IPR013083">
    <property type="entry name" value="Znf_RING/FYVE/PHD"/>
</dbReference>
<dbReference type="SMR" id="J3QPR6"/>
<reference evidence="7 9" key="1">
    <citation type="journal article" date="2009" name="PLoS Biol.">
        <title>Lineage-specific biology revealed by a finished genome assembly of the mouse.</title>
        <authorList>
            <consortium name="Mouse Genome Sequencing Consortium"/>
            <person name="Church D.M."/>
            <person name="Goodstadt L."/>
            <person name="Hillier L.W."/>
            <person name="Zody M.C."/>
            <person name="Goldstein S."/>
            <person name="She X."/>
            <person name="Bult C.J."/>
            <person name="Agarwala R."/>
            <person name="Cherry J.L."/>
            <person name="DiCuccio M."/>
            <person name="Hlavina W."/>
            <person name="Kapustin Y."/>
            <person name="Meric P."/>
            <person name="Maglott D."/>
            <person name="Birtle Z."/>
            <person name="Marques A.C."/>
            <person name="Graves T."/>
            <person name="Zhou S."/>
            <person name="Teague B."/>
            <person name="Potamousis K."/>
            <person name="Churas C."/>
            <person name="Place M."/>
            <person name="Herschleb J."/>
            <person name="Runnheim R."/>
            <person name="Forrest D."/>
            <person name="Amos-Landgraf J."/>
            <person name="Schwartz D.C."/>
            <person name="Cheng Z."/>
            <person name="Lindblad-Toh K."/>
            <person name="Eichler E.E."/>
            <person name="Ponting C.P."/>
        </authorList>
    </citation>
    <scope>NUCLEOTIDE SEQUENCE [LARGE SCALE GENOMIC DNA]</scope>
    <source>
        <strain evidence="7 9">C57BL/6J</strain>
    </source>
</reference>
<dbReference type="CDD" id="cd16623">
    <property type="entry name" value="RING-HC_RFPL4B"/>
    <property type="match status" value="1"/>
</dbReference>
<keyword evidence="3" id="KW-0862">Zinc</keyword>
<sequence>MRKENLDSKHHYVKVSQDNLMENILEMEATCAICLDIYSHPIYLSCAHILCFDCGKKWMTKKEDLIMTCPVCRKEQKRPVKYDGVMKELAILLKQHGPLLKQHKGQITGLLRLVSENTALAAKTGDSSREPSNDLKGGKPGHNLVEDPRRFISSAHVVDNSHFFSVCHWEVDVEKRNEWAPGICKEPVSRRNIYLLREHKFQLLGEKTREIRVNFISERHHRSPGLYHVGIFLALTMEETKFVMGKATTLPMSIIISAFLELIPLF</sequence>
<feature type="domain" description="RING-type" evidence="6">
    <location>
        <begin position="31"/>
        <end position="73"/>
    </location>
</feature>
<reference evidence="7" key="3">
    <citation type="submission" date="2025-08" db="UniProtKB">
        <authorList>
            <consortium name="Ensembl"/>
        </authorList>
    </citation>
    <scope>IDENTIFICATION</scope>
    <source>
        <strain evidence="7">C57BL/6J</strain>
    </source>
</reference>
<dbReference type="Bgee" id="ENSMUSG00000094311">
    <property type="expression patterns" value="Expressed in cleaving embryo and 1 other cell type or tissue"/>
</dbReference>
<gene>
    <name evidence="7 8" type="primary">Rfpl4b</name>
</gene>
<dbReference type="GeneTree" id="ENSGT00940000163194"/>
<dbReference type="Pfam" id="PF13639">
    <property type="entry name" value="zf-RING_2"/>
    <property type="match status" value="1"/>
</dbReference>